<accession>A0A2U2MQP9</accession>
<evidence type="ECO:0000256" key="2">
    <source>
        <dbReference type="ARBA" id="ARBA00022729"/>
    </source>
</evidence>
<comment type="caution">
    <text evidence="9">The sequence shown here is derived from an EMBL/GenBank/DDBJ whole genome shotgun (WGS) entry which is preliminary data.</text>
</comment>
<feature type="compositionally biased region" description="Low complexity" evidence="5">
    <location>
        <begin position="1271"/>
        <end position="1283"/>
    </location>
</feature>
<dbReference type="SUPFAM" id="SSF75005">
    <property type="entry name" value="Arabinanase/levansucrase/invertase"/>
    <property type="match status" value="2"/>
</dbReference>
<dbReference type="GO" id="GO:0005975">
    <property type="term" value="P:carbohydrate metabolic process"/>
    <property type="evidence" value="ECO:0007669"/>
    <property type="project" value="InterPro"/>
</dbReference>
<evidence type="ECO:0000256" key="7">
    <source>
        <dbReference type="SAM" id="SignalP"/>
    </source>
</evidence>
<keyword evidence="3" id="KW-0378">Hydrolase</keyword>
<dbReference type="PANTHER" id="PTHR43817:SF1">
    <property type="entry name" value="HYDROLASE, FAMILY 43, PUTATIVE (AFU_ORTHOLOGUE AFUA_3G01660)-RELATED"/>
    <property type="match status" value="1"/>
</dbReference>
<evidence type="ECO:0000256" key="4">
    <source>
        <dbReference type="ARBA" id="ARBA00023295"/>
    </source>
</evidence>
<reference evidence="9 10" key="1">
    <citation type="journal article" date="2018" name="Int. J. Syst. Evol. Microbiol.">
        <title>Bifidobacterium catulorum sp. nov., a novel taxon from the faeces of the baby common marmoset (Callithrix jacchus).</title>
        <authorList>
            <person name="Modesto M."/>
            <person name="Michelini S."/>
            <person name="Oki K."/>
            <person name="Biavati B."/>
            <person name="Watanabe K."/>
            <person name="Mattarelli P."/>
        </authorList>
    </citation>
    <scope>NUCLEOTIDE SEQUENCE [LARGE SCALE GENOMIC DNA]</scope>
    <source>
        <strain evidence="9 10">MRM 8.19</strain>
    </source>
</reference>
<protein>
    <recommendedName>
        <fullName evidence="8">Atrophied bacterial Ig domain-containing protein</fullName>
    </recommendedName>
</protein>
<dbReference type="Pfam" id="PF20578">
    <property type="entry name" value="aBig_2"/>
    <property type="match status" value="2"/>
</dbReference>
<dbReference type="Gene3D" id="2.60.120.200">
    <property type="match status" value="1"/>
</dbReference>
<evidence type="ECO:0000256" key="1">
    <source>
        <dbReference type="ARBA" id="ARBA00009865"/>
    </source>
</evidence>
<dbReference type="Pfam" id="PF13385">
    <property type="entry name" value="Laminin_G_3"/>
    <property type="match status" value="1"/>
</dbReference>
<dbReference type="OrthoDB" id="177947at2"/>
<dbReference type="GO" id="GO:0004553">
    <property type="term" value="F:hydrolase activity, hydrolyzing O-glycosyl compounds"/>
    <property type="evidence" value="ECO:0007669"/>
    <property type="project" value="InterPro"/>
</dbReference>
<feature type="chain" id="PRO_5038468396" description="Atrophied bacterial Ig domain-containing protein" evidence="7">
    <location>
        <begin position="25"/>
        <end position="1321"/>
    </location>
</feature>
<dbReference type="InterPro" id="IPR023296">
    <property type="entry name" value="Glyco_hydro_beta-prop_sf"/>
</dbReference>
<dbReference type="RefSeq" id="WP_109137951.1">
    <property type="nucleotide sequence ID" value="NZ_QFFN01000033.1"/>
</dbReference>
<evidence type="ECO:0000256" key="6">
    <source>
        <dbReference type="SAM" id="Phobius"/>
    </source>
</evidence>
<feature type="compositionally biased region" description="Gly residues" evidence="5">
    <location>
        <begin position="1247"/>
        <end position="1270"/>
    </location>
</feature>
<feature type="domain" description="Atrophied bacterial Ig" evidence="8">
    <location>
        <begin position="252"/>
        <end position="320"/>
    </location>
</feature>
<feature type="transmembrane region" description="Helical" evidence="6">
    <location>
        <begin position="1295"/>
        <end position="1316"/>
    </location>
</feature>
<sequence length="1321" mass="138150">MGNWKKMVAAMAALPMAFAGLAIGAGTAAAADADAVPLASFNFNNDDGFTGNGAVAAKQGNVALADGNDGTKAAKLGSGAWLNITKDDGTSLLKGLDDVTISYDRRADTSGNTGWTVFAASNNAAQTYGNEHYLGFLDKIDGLTVERYNNSGKRVSDGNLTNKASRAGWNHVELTVSGKDATLKVDGTEVATNTAGPALTDILGDKGGVLQIGKANWGNGEYFSGLIDNLTISTTAQGAAQQAAAFLDFGIKGDVTGDVTLPVNGLHGATVTWASDNEAVINPNTGKVTPAAADTSVKLTATVTVNGATATRTFTLTVPAAITDSAQVADKLLVNYQLTDGVKLPTSLYGATIAWSTAGDGAKLVAANGTVTGADGDEAKTVDLTATITFNGKTATKTFKAVRVMPKNAQTLASYTRDHSINGGARVGDALHLALGGGGKFTALNTDYGVAFAEAKITVGANNNKGYPTQATDIRGLIDPYLFQMKDGKYAYVAAFTDVNGNRVDGGQIAFSTSDDLMEWSGKPNEDERGDMVTVTDDTTVFDAGSIAAGYDASADDYRISWQSNGVAKYVTTKDFKTFSDVRNGTGFARTAADLSGVANAVSSNTMMVTKAVAANLTERLGRVHNTGVEQPTKITVKKGSSVDELKQQIVGGVEQKDGTLSKGKTLKAEYSDGSTFDFRVNWNEDQLKNLNTDEVGKTTIEGTANQQNYSEQFPMMSNRADPNIVYYKGKYYAMGTSDTGGMHTLFIRSSDTLAGLKDQKAGVTADGGYKVEGQDVYLFGDNDGLGHKGYHWAPELHVINGKLYCFYATVPDKAYGGPNWVGTAPVAYVMELKDGGDPTKTADWIEHRVQRQLVDGSLDNLSNLGLTIDMTYFEVDGKAYIAWSQGDEERAGAKANVSIAQVDPDKPWVALTTPQRIMRPEWGWELDGVNEGPNVLVSGGKVYMVFSAQLVTPQYATGMLIANVGDDLTKASSWTKSNYPWLHNGTFAGQYGLGHNSYFADPYGDVYNVYHAMTNATRNTNRHAGVVPVHFRADGTPIIDMTTTEELQKEFAAANYVKLTVEVVDDLSSNANLDSLTVAGIAIDDLDKAASKDGVTVKVDDPDAVKSTDVVAKVADGNATRKVTVENRVVKVKVTAQDGTTKTYTVTLEAKDGGTTTDKPDKSELQRLYDAVKDYRAADYKAGWDAFVAARDAAAKVLADAAASQDDVNGALDALDAAVAGLKKADGNGVAVTPKPDPEPSDKPGSGSGNGSGNGGVSGNGAGGAGAGGADADANGAQYGGNEQKSGSLSKTGAAVGAVALVALALAGAGVALSLRRRRS</sequence>
<dbReference type="InterPro" id="IPR013320">
    <property type="entry name" value="ConA-like_dom_sf"/>
</dbReference>
<dbReference type="Proteomes" id="UP000245753">
    <property type="component" value="Unassembled WGS sequence"/>
</dbReference>
<dbReference type="Gene3D" id="1.20.1270.70">
    <property type="entry name" value="Designed single chain three-helix bundle"/>
    <property type="match status" value="1"/>
</dbReference>
<comment type="similarity">
    <text evidence="1">Belongs to the glycosyl hydrolase 43 family.</text>
</comment>
<proteinExistence type="inferred from homology"/>
<evidence type="ECO:0000259" key="8">
    <source>
        <dbReference type="Pfam" id="PF20578"/>
    </source>
</evidence>
<feature type="domain" description="Atrophied bacterial Ig" evidence="8">
    <location>
        <begin position="338"/>
        <end position="401"/>
    </location>
</feature>
<name>A0A2U2MQP9_9BIFI</name>
<evidence type="ECO:0000313" key="9">
    <source>
        <dbReference type="EMBL" id="PWG59163.1"/>
    </source>
</evidence>
<feature type="signal peptide" evidence="7">
    <location>
        <begin position="1"/>
        <end position="24"/>
    </location>
</feature>
<organism evidence="9 10">
    <name type="scientific">Bifidobacterium catulorum</name>
    <dbReference type="NCBI Taxonomy" id="1630173"/>
    <lineage>
        <taxon>Bacteria</taxon>
        <taxon>Bacillati</taxon>
        <taxon>Actinomycetota</taxon>
        <taxon>Actinomycetes</taxon>
        <taxon>Bifidobacteriales</taxon>
        <taxon>Bifidobacteriaceae</taxon>
        <taxon>Bifidobacterium</taxon>
    </lineage>
</organism>
<dbReference type="PANTHER" id="PTHR43817">
    <property type="entry name" value="GLYCOSYL HYDROLASE"/>
    <property type="match status" value="1"/>
</dbReference>
<dbReference type="EMBL" id="QFFN01000033">
    <property type="protein sequence ID" value="PWG59163.1"/>
    <property type="molecule type" value="Genomic_DNA"/>
</dbReference>
<keyword evidence="2 7" id="KW-0732">Signal</keyword>
<evidence type="ECO:0000313" key="10">
    <source>
        <dbReference type="Proteomes" id="UP000245753"/>
    </source>
</evidence>
<evidence type="ECO:0000256" key="3">
    <source>
        <dbReference type="ARBA" id="ARBA00022801"/>
    </source>
</evidence>
<keyword evidence="6" id="KW-0812">Transmembrane</keyword>
<gene>
    <name evidence="9" type="ORF">DF200_09045</name>
</gene>
<feature type="region of interest" description="Disordered" evidence="5">
    <location>
        <begin position="1228"/>
        <end position="1291"/>
    </location>
</feature>
<dbReference type="InterPro" id="IPR006710">
    <property type="entry name" value="Glyco_hydro_43"/>
</dbReference>
<keyword evidence="4" id="KW-0326">Glycosidase</keyword>
<keyword evidence="6" id="KW-0472">Membrane</keyword>
<dbReference type="InterPro" id="IPR046780">
    <property type="entry name" value="aBig_2"/>
</dbReference>
<dbReference type="Pfam" id="PF04616">
    <property type="entry name" value="Glyco_hydro_43"/>
    <property type="match status" value="1"/>
</dbReference>
<dbReference type="SUPFAM" id="SSF49899">
    <property type="entry name" value="Concanavalin A-like lectins/glucanases"/>
    <property type="match status" value="1"/>
</dbReference>
<dbReference type="Gene3D" id="2.115.10.20">
    <property type="entry name" value="Glycosyl hydrolase domain, family 43"/>
    <property type="match status" value="1"/>
</dbReference>
<evidence type="ECO:0000256" key="5">
    <source>
        <dbReference type="SAM" id="MobiDB-lite"/>
    </source>
</evidence>
<keyword evidence="6" id="KW-1133">Transmembrane helix</keyword>
<keyword evidence="10" id="KW-1185">Reference proteome</keyword>